<accession>A0A396YJQ4</accession>
<dbReference type="Pfam" id="PF13676">
    <property type="entry name" value="TIR_2"/>
    <property type="match status" value="1"/>
</dbReference>
<name>A0A396YJQ4_9LEPT</name>
<dbReference type="InterPro" id="IPR000157">
    <property type="entry name" value="TIR_dom"/>
</dbReference>
<sequence length="257" mass="29699">MGTEYVQTLAKLSNKTSTPDDETIRKYLLQALLNIRRNHFVIYKTYDFEIDGFCEILGIDRGLFIFIVELLKEEGLISETEINDHFKPNPIFLTALGYKYIIASDVRRPTMKGVDNSDSFEYDIVISFAGEDRKIVEEIKTALDQRKISVFYDDDSKADLWGKNLYSHLAHIYGKAGKYCIMLLSQNYSKKLWTNHEREHAQARAFRENREYILPIRIDNTEIPGIAETVGYIDFNKSSANEIADLISLKLAKLKTF</sequence>
<dbReference type="InterPro" id="IPR035897">
    <property type="entry name" value="Toll_tir_struct_dom_sf"/>
</dbReference>
<dbReference type="EMBL" id="QHCT01000033">
    <property type="protein sequence ID" value="RHX83402.1"/>
    <property type="molecule type" value="Genomic_DNA"/>
</dbReference>
<reference evidence="3" key="1">
    <citation type="submission" date="2018-05" db="EMBL/GenBank/DDBJ databases">
        <title>Leptospira yasudae sp. nov. and Leptospira stimsonii sp. nov., two pathogenic species of the genus Leptospira isolated from environmental sources.</title>
        <authorList>
            <person name="Casanovas-Massana A."/>
            <person name="Hamond C."/>
            <person name="Santos L.A."/>
            <person name="Hacker K.P."/>
            <person name="Balassiano I."/>
            <person name="Medeiros M.A."/>
            <person name="Reis M.G."/>
            <person name="Ko A.I."/>
            <person name="Wunder E.A."/>
        </authorList>
    </citation>
    <scope>NUCLEOTIDE SEQUENCE [LARGE SCALE GENOMIC DNA]</scope>
    <source>
        <strain evidence="3">Yale</strain>
    </source>
</reference>
<proteinExistence type="predicted"/>
<evidence type="ECO:0000313" key="3">
    <source>
        <dbReference type="Proteomes" id="UP000265798"/>
    </source>
</evidence>
<dbReference type="AlphaFoldDB" id="A0A396YJQ4"/>
<dbReference type="OrthoDB" id="583767at2"/>
<dbReference type="Gene3D" id="3.40.50.10140">
    <property type="entry name" value="Toll/interleukin-1 receptor homology (TIR) domain"/>
    <property type="match status" value="1"/>
</dbReference>
<evidence type="ECO:0000313" key="2">
    <source>
        <dbReference type="EMBL" id="RHX83402.1"/>
    </source>
</evidence>
<dbReference type="SUPFAM" id="SSF52200">
    <property type="entry name" value="Toll/Interleukin receptor TIR domain"/>
    <property type="match status" value="1"/>
</dbReference>
<evidence type="ECO:0000259" key="1">
    <source>
        <dbReference type="PROSITE" id="PS50104"/>
    </source>
</evidence>
<gene>
    <name evidence="2" type="ORF">DLM75_24020</name>
</gene>
<protein>
    <recommendedName>
        <fullName evidence="1">TIR domain-containing protein</fullName>
    </recommendedName>
</protein>
<dbReference type="RefSeq" id="WP_118971034.1">
    <property type="nucleotide sequence ID" value="NZ_QHCT01000033.1"/>
</dbReference>
<dbReference type="Proteomes" id="UP000265798">
    <property type="component" value="Unassembled WGS sequence"/>
</dbReference>
<organism evidence="2 3">
    <name type="scientific">Leptospira stimsonii</name>
    <dbReference type="NCBI Taxonomy" id="2202203"/>
    <lineage>
        <taxon>Bacteria</taxon>
        <taxon>Pseudomonadati</taxon>
        <taxon>Spirochaetota</taxon>
        <taxon>Spirochaetia</taxon>
        <taxon>Leptospirales</taxon>
        <taxon>Leptospiraceae</taxon>
        <taxon>Leptospira</taxon>
    </lineage>
</organism>
<comment type="caution">
    <text evidence="2">The sequence shown here is derived from an EMBL/GenBank/DDBJ whole genome shotgun (WGS) entry which is preliminary data.</text>
</comment>
<dbReference type="GO" id="GO:0007165">
    <property type="term" value="P:signal transduction"/>
    <property type="evidence" value="ECO:0007669"/>
    <property type="project" value="InterPro"/>
</dbReference>
<dbReference type="PROSITE" id="PS50104">
    <property type="entry name" value="TIR"/>
    <property type="match status" value="1"/>
</dbReference>
<feature type="domain" description="TIR" evidence="1">
    <location>
        <begin position="120"/>
        <end position="251"/>
    </location>
</feature>
<dbReference type="SMART" id="SM00255">
    <property type="entry name" value="TIR"/>
    <property type="match status" value="1"/>
</dbReference>